<organism evidence="1 2">
    <name type="scientific">Exiguobacterium marinum</name>
    <dbReference type="NCBI Taxonomy" id="273528"/>
    <lineage>
        <taxon>Bacteria</taxon>
        <taxon>Bacillati</taxon>
        <taxon>Bacillota</taxon>
        <taxon>Bacilli</taxon>
        <taxon>Bacillales</taxon>
        <taxon>Bacillales Family XII. Incertae Sedis</taxon>
        <taxon>Exiguobacterium</taxon>
    </lineage>
</organism>
<keyword evidence="2" id="KW-1185">Reference proteome</keyword>
<dbReference type="RefSeq" id="WP_274356406.1">
    <property type="nucleotide sequence ID" value="NZ_CP118099.1"/>
</dbReference>
<evidence type="ECO:0000313" key="2">
    <source>
        <dbReference type="Proteomes" id="UP001213680"/>
    </source>
</evidence>
<protein>
    <submittedName>
        <fullName evidence="1">Uncharacterized protein</fullName>
    </submittedName>
</protein>
<dbReference type="Proteomes" id="UP001213680">
    <property type="component" value="Chromosome"/>
</dbReference>
<evidence type="ECO:0000313" key="1">
    <source>
        <dbReference type="EMBL" id="WDH75188.1"/>
    </source>
</evidence>
<proteinExistence type="predicted"/>
<dbReference type="EMBL" id="CP118099">
    <property type="protein sequence ID" value="WDH75188.1"/>
    <property type="molecule type" value="Genomic_DNA"/>
</dbReference>
<gene>
    <name evidence="1" type="ORF">PTI97_10205</name>
</gene>
<accession>A0ABY7WWD6</accession>
<reference evidence="1 2" key="1">
    <citation type="submission" date="2023-02" db="EMBL/GenBank/DDBJ databases">
        <title>A bacterium isolated from plastisphere.</title>
        <authorList>
            <person name="Sun Y."/>
        </authorList>
    </citation>
    <scope>NUCLEOTIDE SEQUENCE [LARGE SCALE GENOMIC DNA]</scope>
    <source>
        <strain evidence="2">a-1</strain>
    </source>
</reference>
<dbReference type="Gene3D" id="3.90.1700.10">
    <property type="entry name" value="v583 domain like"/>
    <property type="match status" value="1"/>
</dbReference>
<name>A0ABY7WWD6_9BACL</name>
<sequence length="84" mass="9308">MKQWMYSITEEENNTYSIPPFDFRGTPLGIDIRKVIETGILPVINTGMAYREAGVGQVGAGIVHPPFNCFTYALKACSEEVSHV</sequence>